<evidence type="ECO:0000259" key="6">
    <source>
        <dbReference type="Pfam" id="PF04873"/>
    </source>
</evidence>
<sequence>MENCESIDYYQKPSSHAASKPTTMDKAFTEDKGKVDDHAAGQEPESQDEFFSDSESGSESIEIANLKKRMWKDQLLLMKLEGRSGRDRPHPDAGQGQQQQQPGADHWDQALTKEKEETPQARYRRKAMLRAQDGVIRHMLKMMEACNARGFVYGVVDETGVPVSGSSDSLRGWWKDDVGFDKAGPLALLSGVHQAAGDPGSPMAASFLHGLHDIQDSTLGSLLSALIQHCEPPQRSFPLDRGLAPPWWPTGQETWWGSQGEAQAHQGPPPYRKPHDLKKAWKISLLSAVIKHLSPRFDQMRKLVWQSKRLQHKMSARDAETWSKVITQEEALDRHAQRALQITPLEEDEDDDGGPDAGDVDSPLAAAHHVDKRKRKVGREGDSNAGGGGGGVDVGKALLALPDIDCVPDADRSSIDELMRLYYRCLQGTEDDGEHDVKGAVAVVRDGGQHSGGGAVDEAAPVAHRDMFLHGSQQHGGGAVVPHQAAANDASSVHEHDMLRSMLGVADVVDMSDFLNSPIWQWGVYD</sequence>
<comment type="subcellular location">
    <subcellularLocation>
        <location evidence="1">Nucleus</location>
    </subcellularLocation>
</comment>
<keyword evidence="4" id="KW-0539">Nucleus</keyword>
<dbReference type="KEGG" id="sita:101766570"/>
<dbReference type="InterPro" id="IPR006957">
    <property type="entry name" value="EIN3"/>
</dbReference>
<dbReference type="GO" id="GO:0003700">
    <property type="term" value="F:DNA-binding transcription factor activity"/>
    <property type="evidence" value="ECO:0007669"/>
    <property type="project" value="InterPro"/>
</dbReference>
<feature type="compositionally biased region" description="Polar residues" evidence="5">
    <location>
        <begin position="251"/>
        <end position="261"/>
    </location>
</feature>
<evidence type="ECO:0000256" key="1">
    <source>
        <dbReference type="ARBA" id="ARBA00004123"/>
    </source>
</evidence>
<keyword evidence="3" id="KW-0936">Ethylene signaling pathway</keyword>
<dbReference type="GO" id="GO:0009873">
    <property type="term" value="P:ethylene-activated signaling pathway"/>
    <property type="evidence" value="ECO:0007669"/>
    <property type="project" value="UniProtKB-KW"/>
</dbReference>
<feature type="compositionally biased region" description="Acidic residues" evidence="5">
    <location>
        <begin position="345"/>
        <end position="354"/>
    </location>
</feature>
<dbReference type="PANTHER" id="PTHR33305:SF29">
    <property type="entry name" value="ETHYLENE INSENSITIVE 3-LIKE 5 PROTEIN"/>
    <property type="match status" value="1"/>
</dbReference>
<dbReference type="InterPro" id="IPR023278">
    <property type="entry name" value="Ethylene_insens-like_DNA-bd"/>
</dbReference>
<dbReference type="GO" id="GO:0005634">
    <property type="term" value="C:nucleus"/>
    <property type="evidence" value="ECO:0007669"/>
    <property type="project" value="UniProtKB-SubCell"/>
</dbReference>
<feature type="domain" description="Ethylene insensitive 3-like DNA-binding" evidence="6">
    <location>
        <begin position="65"/>
        <end position="330"/>
    </location>
</feature>
<dbReference type="OrthoDB" id="2017676at2759"/>
<organism evidence="7">
    <name type="scientific">Setaria italica</name>
    <name type="common">Foxtail millet</name>
    <name type="synonym">Panicum italicum</name>
    <dbReference type="NCBI Taxonomy" id="4555"/>
    <lineage>
        <taxon>Eukaryota</taxon>
        <taxon>Viridiplantae</taxon>
        <taxon>Streptophyta</taxon>
        <taxon>Embryophyta</taxon>
        <taxon>Tracheophyta</taxon>
        <taxon>Spermatophyta</taxon>
        <taxon>Magnoliopsida</taxon>
        <taxon>Liliopsida</taxon>
        <taxon>Poales</taxon>
        <taxon>Poaceae</taxon>
        <taxon>PACMAD clade</taxon>
        <taxon>Panicoideae</taxon>
        <taxon>Panicodae</taxon>
        <taxon>Paniceae</taxon>
        <taxon>Cenchrinae</taxon>
        <taxon>Setaria</taxon>
    </lineage>
</organism>
<dbReference type="SMR" id="A0A368RV07"/>
<evidence type="ECO:0000256" key="4">
    <source>
        <dbReference type="ARBA" id="ARBA00023242"/>
    </source>
</evidence>
<feature type="region of interest" description="Disordered" evidence="5">
    <location>
        <begin position="344"/>
        <end position="390"/>
    </location>
</feature>
<feature type="compositionally biased region" description="Polar residues" evidence="5">
    <location>
        <begin position="12"/>
        <end position="22"/>
    </location>
</feature>
<proteinExistence type="inferred from homology"/>
<feature type="region of interest" description="Disordered" evidence="5">
    <location>
        <begin position="1"/>
        <end position="59"/>
    </location>
</feature>
<evidence type="ECO:0000313" key="7">
    <source>
        <dbReference type="EMBL" id="RCV33924.1"/>
    </source>
</evidence>
<feature type="compositionally biased region" description="Low complexity" evidence="5">
    <location>
        <begin position="92"/>
        <end position="104"/>
    </location>
</feature>
<reference evidence="7" key="2">
    <citation type="submission" date="2015-07" db="EMBL/GenBank/DDBJ databases">
        <authorList>
            <person name="Noorani M."/>
        </authorList>
    </citation>
    <scope>NUCLEOTIDE SEQUENCE</scope>
    <source>
        <strain evidence="7">Yugu1</strain>
    </source>
</reference>
<reference evidence="7" key="1">
    <citation type="journal article" date="2012" name="Nat. Biotechnol.">
        <title>Reference genome sequence of the model plant Setaria.</title>
        <authorList>
            <person name="Bennetzen J.L."/>
            <person name="Schmutz J."/>
            <person name="Wang H."/>
            <person name="Percifield R."/>
            <person name="Hawkins J."/>
            <person name="Pontaroli A.C."/>
            <person name="Estep M."/>
            <person name="Feng L."/>
            <person name="Vaughn J.N."/>
            <person name="Grimwood J."/>
            <person name="Jenkins J."/>
            <person name="Barry K."/>
            <person name="Lindquist E."/>
            <person name="Hellsten U."/>
            <person name="Deshpande S."/>
            <person name="Wang X."/>
            <person name="Wu X."/>
            <person name="Mitros T."/>
            <person name="Triplett J."/>
            <person name="Yang X."/>
            <person name="Ye C.Y."/>
            <person name="Mauro-Herrera M."/>
            <person name="Wang L."/>
            <person name="Li P."/>
            <person name="Sharma M."/>
            <person name="Sharma R."/>
            <person name="Ronald P.C."/>
            <person name="Panaud O."/>
            <person name="Kellogg E.A."/>
            <person name="Brutnell T.P."/>
            <person name="Doust A.N."/>
            <person name="Tuskan G.A."/>
            <person name="Rokhsar D."/>
            <person name="Devos K.M."/>
        </authorList>
    </citation>
    <scope>NUCLEOTIDE SEQUENCE [LARGE SCALE GENOMIC DNA]</scope>
    <source>
        <strain evidence="7">Yugu1</strain>
    </source>
</reference>
<dbReference type="SUPFAM" id="SSF116768">
    <property type="entry name" value="DNA-binding domain of EIN3-like"/>
    <property type="match status" value="1"/>
</dbReference>
<dbReference type="Gene3D" id="1.10.3180.10">
    <property type="entry name" value="DNA-binding domain of EIN3-like"/>
    <property type="match status" value="1"/>
</dbReference>
<dbReference type="Pfam" id="PF04873">
    <property type="entry name" value="EIN3_DNA-bd"/>
    <property type="match status" value="1"/>
</dbReference>
<dbReference type="FunFam" id="1.10.3180.10:FF:000001">
    <property type="entry name" value="Ethylene insensitive 3-like 1"/>
    <property type="match status" value="1"/>
</dbReference>
<dbReference type="InterPro" id="IPR047091">
    <property type="entry name" value="EIN3-like_DNA-bd"/>
</dbReference>
<dbReference type="EMBL" id="CM003534">
    <property type="protein sequence ID" value="RCV33924.1"/>
    <property type="molecule type" value="Genomic_DNA"/>
</dbReference>
<evidence type="ECO:0000256" key="3">
    <source>
        <dbReference type="ARBA" id="ARBA00022745"/>
    </source>
</evidence>
<evidence type="ECO:0000256" key="2">
    <source>
        <dbReference type="ARBA" id="ARBA00009416"/>
    </source>
</evidence>
<name>A0A368RV07_SETIT</name>
<gene>
    <name evidence="7" type="ORF">SETIT_7G121700v2</name>
</gene>
<feature type="region of interest" description="Disordered" evidence="5">
    <location>
        <begin position="250"/>
        <end position="275"/>
    </location>
</feature>
<feature type="compositionally biased region" description="Basic and acidic residues" evidence="5">
    <location>
        <begin position="27"/>
        <end position="40"/>
    </location>
</feature>
<accession>A0A368RV07</accession>
<evidence type="ECO:0000256" key="5">
    <source>
        <dbReference type="SAM" id="MobiDB-lite"/>
    </source>
</evidence>
<comment type="similarity">
    <text evidence="2">Belongs to the EIN3 family.</text>
</comment>
<feature type="region of interest" description="Disordered" evidence="5">
    <location>
        <begin position="83"/>
        <end position="106"/>
    </location>
</feature>
<dbReference type="STRING" id="4555.A0A368RV07"/>
<dbReference type="PANTHER" id="PTHR33305">
    <property type="entry name" value="ETHYLENE INSENSITIVE 3-LIKE 2 PROTEIN"/>
    <property type="match status" value="1"/>
</dbReference>
<protein>
    <recommendedName>
        <fullName evidence="6">Ethylene insensitive 3-like DNA-binding domain-containing protein</fullName>
    </recommendedName>
</protein>
<dbReference type="AlphaFoldDB" id="A0A368RV07"/>